<gene>
    <name evidence="2" type="ORF">ACFQPF_03370</name>
</gene>
<dbReference type="Proteomes" id="UP001596549">
    <property type="component" value="Unassembled WGS sequence"/>
</dbReference>
<proteinExistence type="predicted"/>
<evidence type="ECO:0008006" key="4">
    <source>
        <dbReference type="Google" id="ProtNLM"/>
    </source>
</evidence>
<feature type="region of interest" description="Disordered" evidence="1">
    <location>
        <begin position="21"/>
        <end position="40"/>
    </location>
</feature>
<keyword evidence="3" id="KW-1185">Reference proteome</keyword>
<dbReference type="RefSeq" id="WP_379746546.1">
    <property type="nucleotide sequence ID" value="NZ_JBHTCP010000005.1"/>
</dbReference>
<protein>
    <recommendedName>
        <fullName evidence="4">Lipoprotein</fullName>
    </recommendedName>
</protein>
<accession>A0ABW2NPU2</accession>
<name>A0ABW2NPU2_9BACL</name>
<feature type="compositionally biased region" description="Basic and acidic residues" evidence="1">
    <location>
        <begin position="22"/>
        <end position="40"/>
    </location>
</feature>
<organism evidence="2 3">
    <name type="scientific">Fictibacillus iocasae</name>
    <dbReference type="NCBI Taxonomy" id="2715437"/>
    <lineage>
        <taxon>Bacteria</taxon>
        <taxon>Bacillati</taxon>
        <taxon>Bacillota</taxon>
        <taxon>Bacilli</taxon>
        <taxon>Bacillales</taxon>
        <taxon>Fictibacillaceae</taxon>
        <taxon>Fictibacillus</taxon>
    </lineage>
</organism>
<dbReference type="EMBL" id="JBHTCP010000005">
    <property type="protein sequence ID" value="MFC7370711.1"/>
    <property type="molecule type" value="Genomic_DNA"/>
</dbReference>
<sequence>MKKVFGFTAAALLAFSVGCSSEEAKPKKEENKLEVKEDAKKADPNAEKIAILNFEAELVKKLREYHAPFNAYAAALEAAEKPAQADLDKMKAEAKASGEKAASEIPGMAIPSELSADLQAAYKAGFEDLKKSYEARVAGLDDAKKTEEADTLFTAFEEKVNAEHKKLELLPASFAAEVQ</sequence>
<evidence type="ECO:0000256" key="1">
    <source>
        <dbReference type="SAM" id="MobiDB-lite"/>
    </source>
</evidence>
<comment type="caution">
    <text evidence="2">The sequence shown here is derived from an EMBL/GenBank/DDBJ whole genome shotgun (WGS) entry which is preliminary data.</text>
</comment>
<evidence type="ECO:0000313" key="3">
    <source>
        <dbReference type="Proteomes" id="UP001596549"/>
    </source>
</evidence>
<dbReference type="PROSITE" id="PS51257">
    <property type="entry name" value="PROKAR_LIPOPROTEIN"/>
    <property type="match status" value="1"/>
</dbReference>
<evidence type="ECO:0000313" key="2">
    <source>
        <dbReference type="EMBL" id="MFC7370711.1"/>
    </source>
</evidence>
<reference evidence="3" key="1">
    <citation type="journal article" date="2019" name="Int. J. Syst. Evol. Microbiol.">
        <title>The Global Catalogue of Microorganisms (GCM) 10K type strain sequencing project: providing services to taxonomists for standard genome sequencing and annotation.</title>
        <authorList>
            <consortium name="The Broad Institute Genomics Platform"/>
            <consortium name="The Broad Institute Genome Sequencing Center for Infectious Disease"/>
            <person name="Wu L."/>
            <person name="Ma J."/>
        </authorList>
    </citation>
    <scope>NUCLEOTIDE SEQUENCE [LARGE SCALE GENOMIC DNA]</scope>
    <source>
        <strain evidence="3">NBRC 106396</strain>
    </source>
</reference>